<keyword evidence="5" id="KW-1185">Reference proteome</keyword>
<dbReference type="GO" id="GO:0140662">
    <property type="term" value="F:ATP-dependent protein folding chaperone"/>
    <property type="evidence" value="ECO:0007669"/>
    <property type="project" value="InterPro"/>
</dbReference>
<dbReference type="AlphaFoldDB" id="A0A1V6U0R3"/>
<organism evidence="4 5">
    <name type="scientific">Penicillium steckii</name>
    <dbReference type="NCBI Taxonomy" id="303698"/>
    <lineage>
        <taxon>Eukaryota</taxon>
        <taxon>Fungi</taxon>
        <taxon>Dikarya</taxon>
        <taxon>Ascomycota</taxon>
        <taxon>Pezizomycotina</taxon>
        <taxon>Eurotiomycetes</taxon>
        <taxon>Eurotiomycetidae</taxon>
        <taxon>Eurotiales</taxon>
        <taxon>Aspergillaceae</taxon>
        <taxon>Penicillium</taxon>
    </lineage>
</organism>
<dbReference type="Gene3D" id="3.30.420.40">
    <property type="match status" value="2"/>
</dbReference>
<evidence type="ECO:0000256" key="2">
    <source>
        <dbReference type="ARBA" id="ARBA00022840"/>
    </source>
</evidence>
<dbReference type="Proteomes" id="UP000191285">
    <property type="component" value="Unassembled WGS sequence"/>
</dbReference>
<dbReference type="GO" id="GO:0005524">
    <property type="term" value="F:ATP binding"/>
    <property type="evidence" value="ECO:0007669"/>
    <property type="project" value="UniProtKB-KW"/>
</dbReference>
<dbReference type="Gene3D" id="3.90.640.10">
    <property type="entry name" value="Actin, Chain A, domain 4"/>
    <property type="match status" value="1"/>
</dbReference>
<dbReference type="PANTHER" id="PTHR14187">
    <property type="entry name" value="ALPHA KINASE/ELONGATION FACTOR 2 KINASE"/>
    <property type="match status" value="1"/>
</dbReference>
<evidence type="ECO:0000313" key="5">
    <source>
        <dbReference type="Proteomes" id="UP000191285"/>
    </source>
</evidence>
<dbReference type="SUPFAM" id="SSF53067">
    <property type="entry name" value="Actin-like ATPase domain"/>
    <property type="match status" value="2"/>
</dbReference>
<dbReference type="InterPro" id="IPR043129">
    <property type="entry name" value="ATPase_NBD"/>
</dbReference>
<proteinExistence type="predicted"/>
<dbReference type="PRINTS" id="PR00301">
    <property type="entry name" value="HEATSHOCK70"/>
</dbReference>
<dbReference type="Pfam" id="PF00012">
    <property type="entry name" value="HSP70"/>
    <property type="match status" value="1"/>
</dbReference>
<keyword evidence="1" id="KW-0547">Nucleotide-binding</keyword>
<name>A0A1V6U0R3_9EURO</name>
<keyword evidence="2" id="KW-0067">ATP-binding</keyword>
<dbReference type="STRING" id="303698.A0A1V6U0R3"/>
<protein>
    <recommendedName>
        <fullName evidence="6">Actin-like ATPase domain-containing protein</fullName>
    </recommendedName>
</protein>
<feature type="region of interest" description="Disordered" evidence="3">
    <location>
        <begin position="1"/>
        <end position="55"/>
    </location>
</feature>
<dbReference type="PANTHER" id="PTHR14187:SF81">
    <property type="entry name" value="HSP70 FAMILY PROTEIN (AFU_ORTHOLOGUE AFUA_4G14040)"/>
    <property type="match status" value="1"/>
</dbReference>
<dbReference type="CDD" id="cd10170">
    <property type="entry name" value="ASKHA_NBD_HSP70"/>
    <property type="match status" value="1"/>
</dbReference>
<comment type="caution">
    <text evidence="4">The sequence shown here is derived from an EMBL/GenBank/DDBJ whole genome shotgun (WGS) entry which is preliminary data.</text>
</comment>
<dbReference type="EMBL" id="MLKD01000001">
    <property type="protein sequence ID" value="OQE32132.1"/>
    <property type="molecule type" value="Genomic_DNA"/>
</dbReference>
<gene>
    <name evidence="4" type="ORF">PENSTE_c001G03982</name>
</gene>
<dbReference type="OrthoDB" id="2963168at2759"/>
<reference evidence="5" key="1">
    <citation type="journal article" date="2017" name="Nat. Microbiol.">
        <title>Global analysis of biosynthetic gene clusters reveals vast potential of secondary metabolite production in Penicillium species.</title>
        <authorList>
            <person name="Nielsen J.C."/>
            <person name="Grijseels S."/>
            <person name="Prigent S."/>
            <person name="Ji B."/>
            <person name="Dainat J."/>
            <person name="Nielsen K.F."/>
            <person name="Frisvad J.C."/>
            <person name="Workman M."/>
            <person name="Nielsen J."/>
        </authorList>
    </citation>
    <scope>NUCLEOTIDE SEQUENCE [LARGE SCALE GENOMIC DNA]</scope>
    <source>
        <strain evidence="5">IBT 24891</strain>
    </source>
</reference>
<evidence type="ECO:0008006" key="6">
    <source>
        <dbReference type="Google" id="ProtNLM"/>
    </source>
</evidence>
<dbReference type="InterPro" id="IPR013126">
    <property type="entry name" value="Hsp_70_fam"/>
</dbReference>
<evidence type="ECO:0000313" key="4">
    <source>
        <dbReference type="EMBL" id="OQE32132.1"/>
    </source>
</evidence>
<evidence type="ECO:0000256" key="1">
    <source>
        <dbReference type="ARBA" id="ARBA00022741"/>
    </source>
</evidence>
<evidence type="ECO:0000256" key="3">
    <source>
        <dbReference type="SAM" id="MobiDB-lite"/>
    </source>
</evidence>
<accession>A0A1V6U0R3</accession>
<sequence length="667" mass="73755">MPIWNARKSAKSKSSTSSQSSQASRSSRSSQTARISRNRPPANGNNGRVRRSVLSNPARSLASKARKIIVGIDFGTTYTGACYVSSEGSDINDIAVIGRWPGPTRETDYALKTPSRIAYAKENLQIDTDAWGCQVEPGMKSYSWFKLLLDEGTPLTEFDDENLERASGIGILQLPNGRTAVDIAADYLSEVYKCVLKVLEKQITPQVLSITPLEFWFTVPAIWSDSARDATLAAAYRADFAKDTARPHDVINLIPEPEAAAITALKKCSGKGLGANIKIDEGILVCDCGGGTVDITTYLVTQQSPKLAFEELCTGSGAKCGSTAVDRNFYELMSARFGASFDNLPMKLKGPGSEFMRAFESVKRNFGPSDEKVNYQLPLNMKVTKRDPESFDPDERLVFISREDLDYIFEPVVRNILGLVSQQIEDAREESGRNIIKQIILVGGFGDSEHLYEAFQNEFGSKGIAITVPSNPQVLPELSMQAAIVQGAALRGIQGLQSTTRRCRRHYGYECWRPFRRGVDDDEELTYHPVTGEAIVWGYMDWIIYKGEKYHENDTRSIAVDIDFDEETLAVTSPLLACDLLEAPERLGSTGVYEVGSITSDFSNVDLSNFRSKICNGKRHYLSKGCHLDITFGAQEGILKFQGNHDGKAIGHSKIDYNKSKAFRETY</sequence>
<feature type="compositionally biased region" description="Low complexity" evidence="3">
    <location>
        <begin position="12"/>
        <end position="47"/>
    </location>
</feature>